<accession>A0A4Q7YNY8</accession>
<sequence>MTTCRLAALVLFALPLTLPAQVKPGELDQAIRQMDAASARFKSAEADFRRDFYELVVKETTTQQGSIYFKKNNNKLEMGAKVLPPAAKFVSYKDGKVALFDPGTKELKILASGKNKAQVESFLTLGFGGSGSELAKAWTITDLGVEPLSDGSATVPTTKLDLVSKDPDVRNMFSHIVIWVDTNRDISLKQQFFTPSGDYQTATYTNIRYNQSVNTKPYEYKK</sequence>
<keyword evidence="1 2" id="KW-0732">Signal</keyword>
<feature type="chain" id="PRO_5020929733" evidence="2">
    <location>
        <begin position="23"/>
        <end position="222"/>
    </location>
</feature>
<comment type="caution">
    <text evidence="3">The sequence shown here is derived from an EMBL/GenBank/DDBJ whole genome shotgun (WGS) entry which is preliminary data.</text>
</comment>
<dbReference type="SUPFAM" id="SSF89392">
    <property type="entry name" value="Prokaryotic lipoproteins and lipoprotein localization factors"/>
    <property type="match status" value="1"/>
</dbReference>
<dbReference type="Proteomes" id="UP000292958">
    <property type="component" value="Unassembled WGS sequence"/>
</dbReference>
<dbReference type="EMBL" id="SHKW01000001">
    <property type="protein sequence ID" value="RZU39078.1"/>
    <property type="molecule type" value="Genomic_DNA"/>
</dbReference>
<gene>
    <name evidence="3" type="ORF">BDD14_0406</name>
</gene>
<evidence type="ECO:0000256" key="1">
    <source>
        <dbReference type="ARBA" id="ARBA00022729"/>
    </source>
</evidence>
<evidence type="ECO:0000313" key="4">
    <source>
        <dbReference type="Proteomes" id="UP000292958"/>
    </source>
</evidence>
<dbReference type="OrthoDB" id="128646at2"/>
<organism evidence="3 4">
    <name type="scientific">Edaphobacter modestus</name>
    <dbReference type="NCBI Taxonomy" id="388466"/>
    <lineage>
        <taxon>Bacteria</taxon>
        <taxon>Pseudomonadati</taxon>
        <taxon>Acidobacteriota</taxon>
        <taxon>Terriglobia</taxon>
        <taxon>Terriglobales</taxon>
        <taxon>Acidobacteriaceae</taxon>
        <taxon>Edaphobacter</taxon>
    </lineage>
</organism>
<dbReference type="InterPro" id="IPR029046">
    <property type="entry name" value="LolA/LolB/LppX"/>
</dbReference>
<evidence type="ECO:0000256" key="2">
    <source>
        <dbReference type="SAM" id="SignalP"/>
    </source>
</evidence>
<dbReference type="AlphaFoldDB" id="A0A4Q7YNY8"/>
<protein>
    <submittedName>
        <fullName evidence="3">Outer membrane lipoprotein-sorting protein</fullName>
    </submittedName>
</protein>
<keyword evidence="3" id="KW-0449">Lipoprotein</keyword>
<evidence type="ECO:0000313" key="3">
    <source>
        <dbReference type="EMBL" id="RZU39078.1"/>
    </source>
</evidence>
<reference evidence="3 4" key="1">
    <citation type="submission" date="2019-02" db="EMBL/GenBank/DDBJ databases">
        <title>Genomic Encyclopedia of Archaeal and Bacterial Type Strains, Phase II (KMG-II): from individual species to whole genera.</title>
        <authorList>
            <person name="Goeker M."/>
        </authorList>
    </citation>
    <scope>NUCLEOTIDE SEQUENCE [LARGE SCALE GENOMIC DNA]</scope>
    <source>
        <strain evidence="3 4">DSM 18101</strain>
    </source>
</reference>
<keyword evidence="4" id="KW-1185">Reference proteome</keyword>
<dbReference type="Gene3D" id="2.50.20.10">
    <property type="entry name" value="Lipoprotein localisation LolA/LolB/LppX"/>
    <property type="match status" value="1"/>
</dbReference>
<proteinExistence type="predicted"/>
<feature type="signal peptide" evidence="2">
    <location>
        <begin position="1"/>
        <end position="22"/>
    </location>
</feature>
<name>A0A4Q7YNY8_9BACT</name>